<keyword evidence="2" id="KW-1185">Reference proteome</keyword>
<dbReference type="SUPFAM" id="SSF140804">
    <property type="entry name" value="YidB-like"/>
    <property type="match status" value="1"/>
</dbReference>
<dbReference type="KEGG" id="acr:Acry_1984"/>
<dbReference type="EMBL" id="CP000697">
    <property type="protein sequence ID" value="ABQ31185.1"/>
    <property type="molecule type" value="Genomic_DNA"/>
</dbReference>
<dbReference type="Gene3D" id="1.10.10.690">
    <property type="entry name" value="YidB-like"/>
    <property type="match status" value="1"/>
</dbReference>
<dbReference type="HOGENOM" id="CLU_084747_4_1_5"/>
<organism evidence="1 2">
    <name type="scientific">Acidiphilium cryptum (strain JF-5)</name>
    <dbReference type="NCBI Taxonomy" id="349163"/>
    <lineage>
        <taxon>Bacteria</taxon>
        <taxon>Pseudomonadati</taxon>
        <taxon>Pseudomonadota</taxon>
        <taxon>Alphaproteobacteria</taxon>
        <taxon>Acetobacterales</taxon>
        <taxon>Acidocellaceae</taxon>
        <taxon>Acidiphilium</taxon>
    </lineage>
</organism>
<evidence type="ECO:0000313" key="2">
    <source>
        <dbReference type="Proteomes" id="UP000000245"/>
    </source>
</evidence>
<sequence length="115" mass="11604">MGLFNGISGLISGLAEGQPAGSLAEALEGSGISLSDLTQTLRQSDLGPHVASWLGAGENLPVSVEDVRQALGDPLVERIAAQFGIDTSAAAQLLAQHLPAAVSQAAPGDETTDDE</sequence>
<dbReference type="eggNOG" id="COG3753">
    <property type="taxonomic scope" value="Bacteria"/>
</dbReference>
<reference evidence="1 2" key="1">
    <citation type="submission" date="2007-05" db="EMBL/GenBank/DDBJ databases">
        <title>Complete sequence of chromosome of Acidiphilium cryptum JF-5.</title>
        <authorList>
            <consortium name="US DOE Joint Genome Institute"/>
            <person name="Copeland A."/>
            <person name="Lucas S."/>
            <person name="Lapidus A."/>
            <person name="Barry K."/>
            <person name="Detter J.C."/>
            <person name="Glavina del Rio T."/>
            <person name="Hammon N."/>
            <person name="Israni S."/>
            <person name="Dalin E."/>
            <person name="Tice H."/>
            <person name="Pitluck S."/>
            <person name="Sims D."/>
            <person name="Brettin T."/>
            <person name="Bruce D."/>
            <person name="Han C."/>
            <person name="Schmutz J."/>
            <person name="Larimer F."/>
            <person name="Land M."/>
            <person name="Hauser L."/>
            <person name="Kyrpides N."/>
            <person name="Kim E."/>
            <person name="Magnuson T."/>
            <person name="Richardson P."/>
        </authorList>
    </citation>
    <scope>NUCLEOTIDE SEQUENCE [LARGE SCALE GENOMIC DNA]</scope>
    <source>
        <strain evidence="1 2">JF-5</strain>
    </source>
</reference>
<dbReference type="RefSeq" id="WP_007421975.1">
    <property type="nucleotide sequence ID" value="NC_009484.1"/>
</dbReference>
<proteinExistence type="predicted"/>
<dbReference type="InterPro" id="IPR027405">
    <property type="entry name" value="YidB-like"/>
</dbReference>
<accession>A5G003</accession>
<dbReference type="AlphaFoldDB" id="A5G003"/>
<evidence type="ECO:0000313" key="1">
    <source>
        <dbReference type="EMBL" id="ABQ31185.1"/>
    </source>
</evidence>
<dbReference type="STRING" id="349163.Acry_1984"/>
<protein>
    <recommendedName>
        <fullName evidence="3">DUF937 domain-containing protein</fullName>
    </recommendedName>
</protein>
<dbReference type="Pfam" id="PF20159">
    <property type="entry name" value="YidB"/>
    <property type="match status" value="1"/>
</dbReference>
<name>A5G003_ACICJ</name>
<dbReference type="InterPro" id="IPR045372">
    <property type="entry name" value="YidB"/>
</dbReference>
<evidence type="ECO:0008006" key="3">
    <source>
        <dbReference type="Google" id="ProtNLM"/>
    </source>
</evidence>
<gene>
    <name evidence="1" type="ordered locus">Acry_1984</name>
</gene>
<dbReference type="Proteomes" id="UP000000245">
    <property type="component" value="Chromosome"/>
</dbReference>